<evidence type="ECO:0000313" key="2">
    <source>
        <dbReference type="Proteomes" id="UP000221339"/>
    </source>
</evidence>
<keyword evidence="2" id="KW-1185">Reference proteome</keyword>
<accession>A0A0K1LN25</accession>
<sequence>MSEIWTPAAARQAARDEYDKTIAAIDKVAAIVDRAEALSRDWPDRAISANFMSGMCYASLRLEIRPDQELGVANDTFAAVEAAMLELGGVSNQGMQDATTDWFIGKVESFTFDRFCYFSIYVGRHHWIGQPDAEGAVCTRVQVGTTKQAVHKTEYVEKPAYAVFCPGQPS</sequence>
<name>A0A0K1LN25_9CAUD</name>
<protein>
    <submittedName>
        <fullName evidence="1">Uncharacterized protein</fullName>
    </submittedName>
</protein>
<evidence type="ECO:0000313" key="1">
    <source>
        <dbReference type="EMBL" id="AKU43618.1"/>
    </source>
</evidence>
<reference evidence="1 2" key="1">
    <citation type="journal article" date="2015" name="Genome Announc.">
        <title>Complete Genome Sequence of Caulobacter crescentus Siphophage Seuss.</title>
        <authorList>
            <person name="Sloan J.M."/>
            <person name="Keene J.L."/>
            <person name="Cahill J.L."/>
            <person name="Rasche E.S."/>
            <person name="Kuty Everett G.F."/>
        </authorList>
    </citation>
    <scope>NUCLEOTIDE SEQUENCE [LARGE SCALE GENOMIC DNA]</scope>
</reference>
<dbReference type="Proteomes" id="UP000221339">
    <property type="component" value="Segment"/>
</dbReference>
<dbReference type="EMBL" id="KT001914">
    <property type="protein sequence ID" value="AKU43618.1"/>
    <property type="molecule type" value="Genomic_DNA"/>
</dbReference>
<gene>
    <name evidence="1" type="ORF">CPT_Seuss92</name>
</gene>
<proteinExistence type="predicted"/>
<organism evidence="1 2">
    <name type="scientific">Caulobacter phage Seuss</name>
    <dbReference type="NCBI Taxonomy" id="1675601"/>
    <lineage>
        <taxon>Viruses</taxon>
        <taxon>Duplodnaviria</taxon>
        <taxon>Heunggongvirae</taxon>
        <taxon>Uroviricota</taxon>
        <taxon>Caudoviricetes</taxon>
        <taxon>Seussvirus</taxon>
        <taxon>Seussvirus seuss</taxon>
    </lineage>
</organism>